<proteinExistence type="predicted"/>
<evidence type="ECO:0000313" key="1">
    <source>
        <dbReference type="EMBL" id="CCA74525.1"/>
    </source>
</evidence>
<name>G4TT82_SERID</name>
<comment type="caution">
    <text evidence="1">The sequence shown here is derived from an EMBL/GenBank/DDBJ whole genome shotgun (WGS) entry which is preliminary data.</text>
</comment>
<evidence type="ECO:0000313" key="2">
    <source>
        <dbReference type="Proteomes" id="UP000007148"/>
    </source>
</evidence>
<dbReference type="AlphaFoldDB" id="G4TT82"/>
<dbReference type="InParanoid" id="G4TT82"/>
<dbReference type="Proteomes" id="UP000007148">
    <property type="component" value="Unassembled WGS sequence"/>
</dbReference>
<reference evidence="1 2" key="1">
    <citation type="journal article" date="2011" name="PLoS Pathog.">
        <title>Endophytic Life Strategies Decoded by Genome and Transcriptome Analyses of the Mutualistic Root Symbiont Piriformospora indica.</title>
        <authorList>
            <person name="Zuccaro A."/>
            <person name="Lahrmann U."/>
            <person name="Guldener U."/>
            <person name="Langen G."/>
            <person name="Pfiffi S."/>
            <person name="Biedenkopf D."/>
            <person name="Wong P."/>
            <person name="Samans B."/>
            <person name="Grimm C."/>
            <person name="Basiewicz M."/>
            <person name="Murat C."/>
            <person name="Martin F."/>
            <person name="Kogel K.H."/>
        </authorList>
    </citation>
    <scope>NUCLEOTIDE SEQUENCE [LARGE SCALE GENOMIC DNA]</scope>
    <source>
        <strain evidence="1 2">DSM 11827</strain>
    </source>
</reference>
<keyword evidence="2" id="KW-1185">Reference proteome</keyword>
<protein>
    <submittedName>
        <fullName evidence="1">Uncharacterized protein</fullName>
    </submittedName>
</protein>
<organism evidence="1 2">
    <name type="scientific">Serendipita indica (strain DSM 11827)</name>
    <name type="common">Root endophyte fungus</name>
    <name type="synonym">Piriformospora indica</name>
    <dbReference type="NCBI Taxonomy" id="1109443"/>
    <lineage>
        <taxon>Eukaryota</taxon>
        <taxon>Fungi</taxon>
        <taxon>Dikarya</taxon>
        <taxon>Basidiomycota</taxon>
        <taxon>Agaricomycotina</taxon>
        <taxon>Agaricomycetes</taxon>
        <taxon>Sebacinales</taxon>
        <taxon>Serendipitaceae</taxon>
        <taxon>Serendipita</taxon>
    </lineage>
</organism>
<sequence>MFASSLARPIRLARILPLGLQKRAFTVSTTRRLDDARLRRQVDAIYDEGNYYFKVREKEILEPEKTVFLLEEIIERHKTNFHIAALSSSAFGVFMTLATTYIHELWRLQRTVAATNFMRQFLTIVRERAAAEIQYADSQVVMALSLFYTLLRESNGDPRERWDVIKEAKELCERIVPLAWDPNAPASLKDQRAKLLQLYALEHDLLLSDPRTRKFSVGSLVDTHKQILLLQEGKNNDMAQKVRMTSLRTICQLEEERGRHNQYLPSAKRFFDLADATYRAGVAGKKISADAVYDKIFSYILLCKAHRRPFNAKEIIAKATEGLELINDVRDLPSPAEASQLLVLRSQSHLRQLKPDEALSDARTAVQVVDDGNWSIIYQLENCDPTRYKKYHWKNLCMANLCDILFDNKVTAPEEQSGLLVARAGRAMNKKLGDANWELRFRIKELGALRRLRRWNDALGQCVVLLDKIADLFPSSGKEHLDLEGHVVIACEDAAECLEKLGHQPEADELIEEADAFTAYTEQEDATLEDYAIRARAISAKLRSIVQRQVPQAIEEPSLFKRFVST</sequence>
<accession>G4TT82</accession>
<dbReference type="HOGENOM" id="CLU_481603_0_0_1"/>
<dbReference type="EMBL" id="CAFZ01000323">
    <property type="protein sequence ID" value="CCA74525.1"/>
    <property type="molecule type" value="Genomic_DNA"/>
</dbReference>
<gene>
    <name evidence="1" type="ORF">PIIN_08477</name>
</gene>